<evidence type="ECO:0000256" key="1">
    <source>
        <dbReference type="ARBA" id="ARBA00022741"/>
    </source>
</evidence>
<dbReference type="Proteomes" id="UP000245910">
    <property type="component" value="Chromosome IIII"/>
</dbReference>
<reference evidence="7" key="1">
    <citation type="submission" date="2014-10" db="EMBL/GenBank/DDBJ databases">
        <authorList>
            <person name="King R."/>
        </authorList>
    </citation>
    <scope>NUCLEOTIDE SEQUENCE [LARGE SCALE GENOMIC DNA]</scope>
    <source>
        <strain evidence="7">A3/5</strain>
    </source>
</reference>
<keyword evidence="7" id="KW-1185">Reference proteome</keyword>
<dbReference type="CDD" id="cd17932">
    <property type="entry name" value="DEXQc_UvrD"/>
    <property type="match status" value="1"/>
</dbReference>
<dbReference type="Pfam" id="PF00580">
    <property type="entry name" value="UvrD-helicase"/>
    <property type="match status" value="2"/>
</dbReference>
<organism evidence="6 7">
    <name type="scientific">Fusarium venenatum</name>
    <dbReference type="NCBI Taxonomy" id="56646"/>
    <lineage>
        <taxon>Eukaryota</taxon>
        <taxon>Fungi</taxon>
        <taxon>Dikarya</taxon>
        <taxon>Ascomycota</taxon>
        <taxon>Pezizomycotina</taxon>
        <taxon>Sordariomycetes</taxon>
        <taxon>Hypocreomycetidae</taxon>
        <taxon>Hypocreales</taxon>
        <taxon>Nectriaceae</taxon>
        <taxon>Fusarium</taxon>
    </lineage>
</organism>
<dbReference type="EMBL" id="LN649232">
    <property type="protein sequence ID" value="CEI38939.1"/>
    <property type="molecule type" value="Genomic_DNA"/>
</dbReference>
<dbReference type="GO" id="GO:0005524">
    <property type="term" value="F:ATP binding"/>
    <property type="evidence" value="ECO:0007669"/>
    <property type="project" value="UniProtKB-KW"/>
</dbReference>
<keyword evidence="4" id="KW-0067">ATP-binding</keyword>
<accession>A0A2L2T1I4</accession>
<evidence type="ECO:0000259" key="5">
    <source>
        <dbReference type="Pfam" id="PF00580"/>
    </source>
</evidence>
<evidence type="ECO:0000256" key="3">
    <source>
        <dbReference type="ARBA" id="ARBA00022806"/>
    </source>
</evidence>
<dbReference type="InterPro" id="IPR014016">
    <property type="entry name" value="UvrD-like_ATP-bd"/>
</dbReference>
<dbReference type="GO" id="GO:0000725">
    <property type="term" value="P:recombinational repair"/>
    <property type="evidence" value="ECO:0007669"/>
    <property type="project" value="TreeGrafter"/>
</dbReference>
<evidence type="ECO:0000256" key="2">
    <source>
        <dbReference type="ARBA" id="ARBA00022801"/>
    </source>
</evidence>
<protein>
    <recommendedName>
        <fullName evidence="5">UvrD-like helicase ATP-binding domain-containing protein</fullName>
    </recommendedName>
</protein>
<evidence type="ECO:0000256" key="4">
    <source>
        <dbReference type="ARBA" id="ARBA00022840"/>
    </source>
</evidence>
<proteinExistence type="predicted"/>
<evidence type="ECO:0000313" key="7">
    <source>
        <dbReference type="Proteomes" id="UP000245910"/>
    </source>
</evidence>
<dbReference type="PANTHER" id="PTHR11070">
    <property type="entry name" value="UVRD / RECB / PCRA DNA HELICASE FAMILY MEMBER"/>
    <property type="match status" value="1"/>
</dbReference>
<name>A0A2L2T1I4_9HYPO</name>
<dbReference type="InterPro" id="IPR027417">
    <property type="entry name" value="P-loop_NTPase"/>
</dbReference>
<keyword evidence="1" id="KW-0547">Nucleotide-binding</keyword>
<dbReference type="SUPFAM" id="SSF52540">
    <property type="entry name" value="P-loop containing nucleoside triphosphate hydrolases"/>
    <property type="match status" value="1"/>
</dbReference>
<sequence length="775" mass="87396">MHLWLSAWSRPLPVRLILQRKTLRPLTTSCRLLQSTGRKSTFAPSPQQLKIAELCSSQNVVVSARPGSGKTATIEAIAANHPDKRIGSILFSKRLQSETSRRLENYHNSDVFTFHGMAGKLLGKTVPNDKELLKLLRKVDSSGKLPLWNSTPFDIVVLDEFQDCNPETFWLVACFLRSNSVAKGGQPARIVVLGDERQSIYRFRDADPRFLTLAPELLGPISPYPFDKVQLGKSFRLPMPTVEFINRGFLGGEQYISSSKHGPKPIVLRCDIFDKHALAEELSPYIKRYGPENCAIIAPTVRKSDPLKYLTNALAEVHGIPISVPIDDDAPLNDKVIHGKMCISTIHQFKGRERELVILLGMDASYLEYFGRDLPDDKCPNEVFVALTRALKQLVFLYNYKRKMMPCVSVDAVYDTAEVINMISDEADGNKADCNKADCNKADCNKADCNKADCNKADCNKARIKPPDKPGRPLQLGLLLPKTCSATEIARYLQDDALDKVVKRFVRVKRVSPRSSGHGRIDIQNVVASDKKKGFFESVSDINGLVIAAALELETSGTMKSLGVGQREVNKNMPRHPQRLVSWLCRHACRYEADISGYLPRMIQMEHHKFDWMRHEDLELARRRLDKELVDTHLVFEVGMCGKFYVDDQDTKLCGRADIVTSSPSDQDGESDKTIWEIKFVSQLTNEHIVQACVYAYLLGSRSRKLPRIILFNVRDGDKREIIPRDGLAGLRKLITNVLRLRYTAVGEVSYEDFIQRCTETTQRVMNLSDGKNKE</sequence>
<dbReference type="PANTHER" id="PTHR11070:SF66">
    <property type="entry name" value="UVRD-LIKE HELICASE C-TERMINAL DOMAIN-CONTAINING PROTEIN"/>
    <property type="match status" value="1"/>
</dbReference>
<evidence type="ECO:0000313" key="6">
    <source>
        <dbReference type="EMBL" id="CEI38939.1"/>
    </source>
</evidence>
<dbReference type="InterPro" id="IPR000212">
    <property type="entry name" value="DNA_helicase_UvrD/REP"/>
</dbReference>
<feature type="domain" description="UvrD-like helicase ATP-binding" evidence="5">
    <location>
        <begin position="151"/>
        <end position="212"/>
    </location>
</feature>
<dbReference type="GO" id="GO:0003677">
    <property type="term" value="F:DNA binding"/>
    <property type="evidence" value="ECO:0007669"/>
    <property type="project" value="InterPro"/>
</dbReference>
<dbReference type="GO" id="GO:0005634">
    <property type="term" value="C:nucleus"/>
    <property type="evidence" value="ECO:0007669"/>
    <property type="project" value="TreeGrafter"/>
</dbReference>
<feature type="domain" description="UvrD-like helicase ATP-binding" evidence="5">
    <location>
        <begin position="46"/>
        <end position="136"/>
    </location>
</feature>
<dbReference type="STRING" id="56646.A0A2L2T1I4"/>
<dbReference type="GO" id="GO:0043138">
    <property type="term" value="F:3'-5' DNA helicase activity"/>
    <property type="evidence" value="ECO:0007669"/>
    <property type="project" value="TreeGrafter"/>
</dbReference>
<keyword evidence="2" id="KW-0378">Hydrolase</keyword>
<dbReference type="GO" id="GO:0016787">
    <property type="term" value="F:hydrolase activity"/>
    <property type="evidence" value="ECO:0007669"/>
    <property type="project" value="UniProtKB-KW"/>
</dbReference>
<dbReference type="AlphaFoldDB" id="A0A2L2T1I4"/>
<dbReference type="Gene3D" id="3.40.50.300">
    <property type="entry name" value="P-loop containing nucleotide triphosphate hydrolases"/>
    <property type="match status" value="2"/>
</dbReference>
<keyword evidence="3" id="KW-0347">Helicase</keyword>